<accession>A0ABU2NG33</accession>
<organism evidence="1 2">
    <name type="scientific">Pseudonocardia charpentierae</name>
    <dbReference type="NCBI Taxonomy" id="3075545"/>
    <lineage>
        <taxon>Bacteria</taxon>
        <taxon>Bacillati</taxon>
        <taxon>Actinomycetota</taxon>
        <taxon>Actinomycetes</taxon>
        <taxon>Pseudonocardiales</taxon>
        <taxon>Pseudonocardiaceae</taxon>
        <taxon>Pseudonocardia</taxon>
    </lineage>
</organism>
<dbReference type="Proteomes" id="UP001183202">
    <property type="component" value="Unassembled WGS sequence"/>
</dbReference>
<keyword evidence="2" id="KW-1185">Reference proteome</keyword>
<dbReference type="RefSeq" id="WP_311559196.1">
    <property type="nucleotide sequence ID" value="NZ_JAVREJ010000020.1"/>
</dbReference>
<evidence type="ECO:0000313" key="2">
    <source>
        <dbReference type="Proteomes" id="UP001183202"/>
    </source>
</evidence>
<dbReference type="InterPro" id="IPR011051">
    <property type="entry name" value="RmlC_Cupin_sf"/>
</dbReference>
<dbReference type="CDD" id="cd06989">
    <property type="entry name" value="cupin_DRT102"/>
    <property type="match status" value="1"/>
</dbReference>
<sequence>MISAVLVAAACTDDRSVVADQAQATGAGQVEPTGPDHVMVSPTELKWAEAPSLPPGAKVSLIEGQLDQPVPFTLRLQLPADYRIPAHRHPALEHVTVLSGAINMGVGDTLDKTTSTAMPTGSIMIMPINTNHFMWTAEEATVQVHGVGPFAITYVNPADDPRTT</sequence>
<dbReference type="Gene3D" id="2.60.120.10">
    <property type="entry name" value="Jelly Rolls"/>
    <property type="match status" value="1"/>
</dbReference>
<reference evidence="2" key="1">
    <citation type="submission" date="2023-07" db="EMBL/GenBank/DDBJ databases">
        <title>30 novel species of actinomycetes from the DSMZ collection.</title>
        <authorList>
            <person name="Nouioui I."/>
        </authorList>
    </citation>
    <scope>NUCLEOTIDE SEQUENCE [LARGE SCALE GENOMIC DNA]</scope>
    <source>
        <strain evidence="2">DSM 45834</strain>
    </source>
</reference>
<dbReference type="SUPFAM" id="SSF51182">
    <property type="entry name" value="RmlC-like cupins"/>
    <property type="match status" value="1"/>
</dbReference>
<protein>
    <submittedName>
        <fullName evidence="1">Cupin domain-containing protein</fullName>
    </submittedName>
</protein>
<comment type="caution">
    <text evidence="1">The sequence shown here is derived from an EMBL/GenBank/DDBJ whole genome shotgun (WGS) entry which is preliminary data.</text>
</comment>
<gene>
    <name evidence="1" type="ORF">RM445_24510</name>
</gene>
<evidence type="ECO:0000313" key="1">
    <source>
        <dbReference type="EMBL" id="MDT0352690.1"/>
    </source>
</evidence>
<name>A0ABU2NG33_9PSEU</name>
<dbReference type="InterPro" id="IPR014710">
    <property type="entry name" value="RmlC-like_jellyroll"/>
</dbReference>
<dbReference type="EMBL" id="JAVREJ010000020">
    <property type="protein sequence ID" value="MDT0352690.1"/>
    <property type="molecule type" value="Genomic_DNA"/>
</dbReference>
<proteinExistence type="predicted"/>